<keyword evidence="1" id="KW-0001">2Fe-2S</keyword>
<keyword evidence="1" id="KW-0408">Iron</keyword>
<feature type="binding site" evidence="1">
    <location>
        <position position="244"/>
    </location>
    <ligand>
        <name>[2Fe-2S] cluster</name>
        <dbReference type="ChEBI" id="CHEBI:190135"/>
    </ligand>
</feature>
<feature type="binding site" evidence="1">
    <location>
        <position position="260"/>
    </location>
    <ligand>
        <name>[2Fe-2S] cluster</name>
        <dbReference type="ChEBI" id="CHEBI:190135"/>
    </ligand>
</feature>
<dbReference type="PRINTS" id="PR00371">
    <property type="entry name" value="FPNCR"/>
</dbReference>
<dbReference type="CDD" id="cd06221">
    <property type="entry name" value="sulfite_reductase_like"/>
    <property type="match status" value="1"/>
</dbReference>
<dbReference type="SUPFAM" id="SSF63380">
    <property type="entry name" value="Riboflavin synthase domain-like"/>
    <property type="match status" value="1"/>
</dbReference>
<dbReference type="InterPro" id="IPR001709">
    <property type="entry name" value="Flavoprot_Pyr_Nucl_cyt_Rdtase"/>
</dbReference>
<dbReference type="InterPro" id="IPR019480">
    <property type="entry name" value="Dihydroorotate_DH_Fe-S-bd"/>
</dbReference>
<dbReference type="EMBL" id="DSOK01000324">
    <property type="protein sequence ID" value="HEN16099.1"/>
    <property type="molecule type" value="Genomic_DNA"/>
</dbReference>
<evidence type="ECO:0000259" key="2">
    <source>
        <dbReference type="PROSITE" id="PS51384"/>
    </source>
</evidence>
<dbReference type="InterPro" id="IPR012165">
    <property type="entry name" value="Cyt_c3_hydrogenase_gsu"/>
</dbReference>
<accession>A0A7C2K0X9</accession>
<evidence type="ECO:0000313" key="3">
    <source>
        <dbReference type="EMBL" id="HEN16099.1"/>
    </source>
</evidence>
<comment type="caution">
    <text evidence="3">The sequence shown here is derived from an EMBL/GenBank/DDBJ whole genome shotgun (WGS) entry which is preliminary data.</text>
</comment>
<dbReference type="PIRSF" id="PIRSF006816">
    <property type="entry name" value="Cyc3_hyd_g"/>
    <property type="match status" value="1"/>
</dbReference>
<dbReference type="PANTHER" id="PTHR43513:SF3">
    <property type="entry name" value="DIHYDROOROTATE DEHYDROGENASE B (NAD(+)), ELECTRON TRANSFER SUBUNIT-RELATED"/>
    <property type="match status" value="1"/>
</dbReference>
<keyword evidence="1" id="KW-0479">Metal-binding</keyword>
<dbReference type="GO" id="GO:0006221">
    <property type="term" value="P:pyrimidine nucleotide biosynthetic process"/>
    <property type="evidence" value="ECO:0007669"/>
    <property type="project" value="InterPro"/>
</dbReference>
<sequence length="280" mass="31005">MTPHHDPWQFQPMEIRAITPEYAGVSTYDLSFVEPVAPDAYRFVPGQFNMLYLPGVGESAISLSGSCEERGFWRHTVRVAGKVTQTLSHLQVGDQLGVRGPFGAGWPIDDWRGGDVVLVAGGIGLAPLRPVIYELLRRRSDFVELTLVFGARDPQTLLYPAEFADWEARGMTVHITVDRATSDWTGHVGVVTLLLDRLALPRPPQTFVAICGPEVMMKYAAISAEQRGITADRVWTSMERNMQCAVGLCGHCQLGPDFICKDGPVFRYDRLRGFLAVEAL</sequence>
<evidence type="ECO:0000256" key="1">
    <source>
        <dbReference type="PIRSR" id="PIRSR006816-2"/>
    </source>
</evidence>
<comment type="cofactor">
    <cofactor evidence="1">
        <name>[2Fe-2S] cluster</name>
        <dbReference type="ChEBI" id="CHEBI:190135"/>
    </cofactor>
    <text evidence="1">Binds 1 [2Fe-2S] cluster per subunit.</text>
</comment>
<feature type="domain" description="FAD-binding FR-type" evidence="2">
    <location>
        <begin position="5"/>
        <end position="108"/>
    </location>
</feature>
<dbReference type="AlphaFoldDB" id="A0A7C2K0X9"/>
<keyword evidence="1" id="KW-0411">Iron-sulfur</keyword>
<dbReference type="Gene3D" id="3.40.50.80">
    <property type="entry name" value="Nucleotide-binding domain of ferredoxin-NADP reductase (FNR) module"/>
    <property type="match status" value="1"/>
</dbReference>
<dbReference type="Gene3D" id="2.40.30.10">
    <property type="entry name" value="Translation factors"/>
    <property type="match status" value="1"/>
</dbReference>
<name>A0A7C2K0X9_9PLAN</name>
<dbReference type="InterPro" id="IPR039261">
    <property type="entry name" value="FNR_nucleotide-bd"/>
</dbReference>
<proteinExistence type="predicted"/>
<dbReference type="Pfam" id="PF00175">
    <property type="entry name" value="NAD_binding_1"/>
    <property type="match status" value="1"/>
</dbReference>
<dbReference type="PROSITE" id="PS51384">
    <property type="entry name" value="FAD_FR"/>
    <property type="match status" value="1"/>
</dbReference>
<dbReference type="PANTHER" id="PTHR43513">
    <property type="entry name" value="DIHYDROOROTATE DEHYDROGENASE B (NAD(+)), ELECTRON TRANSFER SUBUNIT"/>
    <property type="match status" value="1"/>
</dbReference>
<feature type="binding site" evidence="1">
    <location>
        <position position="249"/>
    </location>
    <ligand>
        <name>[2Fe-2S] cluster</name>
        <dbReference type="ChEBI" id="CHEBI:190135"/>
    </ligand>
</feature>
<dbReference type="Pfam" id="PF10418">
    <property type="entry name" value="DHODB_Fe-S_bind"/>
    <property type="match status" value="1"/>
</dbReference>
<dbReference type="InterPro" id="IPR017938">
    <property type="entry name" value="Riboflavin_synthase-like_b-brl"/>
</dbReference>
<feature type="binding site" evidence="1">
    <location>
        <position position="252"/>
    </location>
    <ligand>
        <name>[2Fe-2S] cluster</name>
        <dbReference type="ChEBI" id="CHEBI:190135"/>
    </ligand>
</feature>
<dbReference type="GO" id="GO:0016491">
    <property type="term" value="F:oxidoreductase activity"/>
    <property type="evidence" value="ECO:0007669"/>
    <property type="project" value="InterPro"/>
</dbReference>
<protein>
    <submittedName>
        <fullName evidence="3">Ni/Fe hydrogenase subunit gamma</fullName>
    </submittedName>
</protein>
<dbReference type="SUPFAM" id="SSF52343">
    <property type="entry name" value="Ferredoxin reductase-like, C-terminal NADP-linked domain"/>
    <property type="match status" value="1"/>
</dbReference>
<dbReference type="PRINTS" id="PR00410">
    <property type="entry name" value="PHEHYDRXLASE"/>
</dbReference>
<dbReference type="InterPro" id="IPR017927">
    <property type="entry name" value="FAD-bd_FR_type"/>
</dbReference>
<organism evidence="3">
    <name type="scientific">Schlesneria paludicola</name>
    <dbReference type="NCBI Taxonomy" id="360056"/>
    <lineage>
        <taxon>Bacteria</taxon>
        <taxon>Pseudomonadati</taxon>
        <taxon>Planctomycetota</taxon>
        <taxon>Planctomycetia</taxon>
        <taxon>Planctomycetales</taxon>
        <taxon>Planctomycetaceae</taxon>
        <taxon>Schlesneria</taxon>
    </lineage>
</organism>
<dbReference type="InterPro" id="IPR001433">
    <property type="entry name" value="OxRdtase_FAD/NAD-bd"/>
</dbReference>
<dbReference type="GO" id="GO:0050660">
    <property type="term" value="F:flavin adenine dinucleotide binding"/>
    <property type="evidence" value="ECO:0007669"/>
    <property type="project" value="InterPro"/>
</dbReference>
<dbReference type="GO" id="GO:0051537">
    <property type="term" value="F:2 iron, 2 sulfur cluster binding"/>
    <property type="evidence" value="ECO:0007669"/>
    <property type="project" value="UniProtKB-KW"/>
</dbReference>
<gene>
    <name evidence="3" type="ORF">ENQ76_11610</name>
</gene>
<dbReference type="InterPro" id="IPR050353">
    <property type="entry name" value="PyrK_electron_transfer"/>
</dbReference>
<dbReference type="GO" id="GO:0046872">
    <property type="term" value="F:metal ion binding"/>
    <property type="evidence" value="ECO:0007669"/>
    <property type="project" value="UniProtKB-KW"/>
</dbReference>
<reference evidence="3" key="1">
    <citation type="journal article" date="2020" name="mSystems">
        <title>Genome- and Community-Level Interaction Insights into Carbon Utilization and Element Cycling Functions of Hydrothermarchaeota in Hydrothermal Sediment.</title>
        <authorList>
            <person name="Zhou Z."/>
            <person name="Liu Y."/>
            <person name="Xu W."/>
            <person name="Pan J."/>
            <person name="Luo Z.H."/>
            <person name="Li M."/>
        </authorList>
    </citation>
    <scope>NUCLEOTIDE SEQUENCE [LARGE SCALE GENOMIC DNA]</scope>
    <source>
        <strain evidence="3">SpSt-339</strain>
    </source>
</reference>